<dbReference type="OMA" id="EVRNTEC"/>
<evidence type="ECO:0000256" key="7">
    <source>
        <dbReference type="ARBA" id="ARBA00023224"/>
    </source>
</evidence>
<feature type="transmembrane region" description="Helical" evidence="8">
    <location>
        <begin position="24"/>
        <end position="50"/>
    </location>
</feature>
<evidence type="ECO:0000256" key="1">
    <source>
        <dbReference type="ARBA" id="ARBA00004141"/>
    </source>
</evidence>
<evidence type="ECO:0000256" key="6">
    <source>
        <dbReference type="ARBA" id="ARBA00023170"/>
    </source>
</evidence>
<keyword evidence="6" id="KW-0675">Receptor</keyword>
<dbReference type="InterPro" id="IPR050125">
    <property type="entry name" value="GPCR_opsins"/>
</dbReference>
<feature type="domain" description="G-protein coupled receptors family 1 profile" evidence="9">
    <location>
        <begin position="41"/>
        <end position="294"/>
    </location>
</feature>
<dbReference type="PANTHER" id="PTHR24240">
    <property type="entry name" value="OPSIN"/>
    <property type="match status" value="1"/>
</dbReference>
<evidence type="ECO:0000259" key="9">
    <source>
        <dbReference type="PROSITE" id="PS50262"/>
    </source>
</evidence>
<proteinExistence type="predicted"/>
<comment type="subcellular location">
    <subcellularLocation>
        <location evidence="1">Membrane</location>
        <topology evidence="1">Multi-pass membrane protein</topology>
    </subcellularLocation>
</comment>
<dbReference type="InterPro" id="IPR017452">
    <property type="entry name" value="GPCR_Rhodpsn_7TM"/>
</dbReference>
<reference evidence="10 11" key="1">
    <citation type="journal article" date="2018" name="Sci. Rep.">
        <title>Comparative analysis of the Pocillopora damicornis genome highlights role of immune system in coral evolution.</title>
        <authorList>
            <person name="Cunning R."/>
            <person name="Bay R.A."/>
            <person name="Gillette P."/>
            <person name="Baker A.C."/>
            <person name="Traylor-Knowles N."/>
        </authorList>
    </citation>
    <scope>NUCLEOTIDE SEQUENCE [LARGE SCALE GENOMIC DNA]</scope>
    <source>
        <strain evidence="10">RSMAS</strain>
        <tissue evidence="10">Whole animal</tissue>
    </source>
</reference>
<comment type="caution">
    <text evidence="10">The sequence shown here is derived from an EMBL/GenBank/DDBJ whole genome shotgun (WGS) entry which is preliminary data.</text>
</comment>
<keyword evidence="5 8" id="KW-0472">Membrane</keyword>
<keyword evidence="2 8" id="KW-0812">Transmembrane</keyword>
<dbReference type="PROSITE" id="PS50262">
    <property type="entry name" value="G_PROTEIN_RECEP_F1_2"/>
    <property type="match status" value="1"/>
</dbReference>
<feature type="transmembrane region" description="Helical" evidence="8">
    <location>
        <begin position="62"/>
        <end position="82"/>
    </location>
</feature>
<dbReference type="GO" id="GO:0004930">
    <property type="term" value="F:G protein-coupled receptor activity"/>
    <property type="evidence" value="ECO:0007669"/>
    <property type="project" value="UniProtKB-KW"/>
</dbReference>
<feature type="transmembrane region" description="Helical" evidence="8">
    <location>
        <begin position="143"/>
        <end position="161"/>
    </location>
</feature>
<dbReference type="GO" id="GO:0016020">
    <property type="term" value="C:membrane"/>
    <property type="evidence" value="ECO:0007669"/>
    <property type="project" value="UniProtKB-SubCell"/>
</dbReference>
<evidence type="ECO:0000256" key="3">
    <source>
        <dbReference type="ARBA" id="ARBA00022989"/>
    </source>
</evidence>
<protein>
    <recommendedName>
        <fullName evidence="9">G-protein coupled receptors family 1 profile domain-containing protein</fullName>
    </recommendedName>
</protein>
<evidence type="ECO:0000256" key="5">
    <source>
        <dbReference type="ARBA" id="ARBA00023136"/>
    </source>
</evidence>
<evidence type="ECO:0000313" key="11">
    <source>
        <dbReference type="Proteomes" id="UP000275408"/>
    </source>
</evidence>
<evidence type="ECO:0000256" key="2">
    <source>
        <dbReference type="ARBA" id="ARBA00022692"/>
    </source>
</evidence>
<dbReference type="OrthoDB" id="6142583at2759"/>
<dbReference type="Proteomes" id="UP000275408">
    <property type="component" value="Unassembled WGS sequence"/>
</dbReference>
<dbReference type="Pfam" id="PF00001">
    <property type="entry name" value="7tm_1"/>
    <property type="match status" value="1"/>
</dbReference>
<keyword evidence="4" id="KW-0297">G-protein coupled receptor</keyword>
<name>A0A3M6T4I9_POCDA</name>
<keyword evidence="11" id="KW-1185">Reference proteome</keyword>
<organism evidence="10 11">
    <name type="scientific">Pocillopora damicornis</name>
    <name type="common">Cauliflower coral</name>
    <name type="synonym">Millepora damicornis</name>
    <dbReference type="NCBI Taxonomy" id="46731"/>
    <lineage>
        <taxon>Eukaryota</taxon>
        <taxon>Metazoa</taxon>
        <taxon>Cnidaria</taxon>
        <taxon>Anthozoa</taxon>
        <taxon>Hexacorallia</taxon>
        <taxon>Scleractinia</taxon>
        <taxon>Astrocoeniina</taxon>
        <taxon>Pocilloporidae</taxon>
        <taxon>Pocillopora</taxon>
    </lineage>
</organism>
<keyword evidence="7" id="KW-0807">Transducer</keyword>
<gene>
    <name evidence="10" type="ORF">pdam_00019775</name>
</gene>
<dbReference type="AlphaFoldDB" id="A0A3M6T4I9"/>
<dbReference type="Gene3D" id="1.20.1070.10">
    <property type="entry name" value="Rhodopsin 7-helix transmembrane proteins"/>
    <property type="match status" value="1"/>
</dbReference>
<sequence>MDNITTKDTHSLPGGKSFNWRAMYFAYAVVMFAVVTVGFLGNVLTLIILHYREHRKKVLTPLMINLAVGDILMVIVVYPVVIASNLVGKQLKEGSLRCKWSAFANGAIGITTIATLTVMSGVMYHGIKQTLPKPKIHAKNMSLLVLSTWLYGIFLNLPPVIGWTRAVPGEAGISCAPEWTSSEPESVAYIAFLLVFGFFLPLTVIGTFHYMIYRVIRRVPLEGNPMIRACRMKSKMRLVRMTSFSIAAFVVSWLPYCVVSIAALVNGHHVLSSGEAEIPELMAKASVIYNPFVYAFTNGTYRASLKGLLIGGNSVIRVNPSVLRTSPAPSSYVNSVIINPQQEDTAL</sequence>
<dbReference type="PRINTS" id="PR00237">
    <property type="entry name" value="GPCRRHODOPSN"/>
</dbReference>
<feature type="transmembrane region" description="Helical" evidence="8">
    <location>
        <begin position="237"/>
        <end position="256"/>
    </location>
</feature>
<dbReference type="EMBL" id="RCHS01004365">
    <property type="protein sequence ID" value="RMX35030.1"/>
    <property type="molecule type" value="Genomic_DNA"/>
</dbReference>
<dbReference type="SUPFAM" id="SSF81321">
    <property type="entry name" value="Family A G protein-coupled receptor-like"/>
    <property type="match status" value="1"/>
</dbReference>
<keyword evidence="3 8" id="KW-1133">Transmembrane helix</keyword>
<dbReference type="InterPro" id="IPR000276">
    <property type="entry name" value="GPCR_Rhodpsn"/>
</dbReference>
<dbReference type="CDD" id="cd14969">
    <property type="entry name" value="7tmA_Opsins_type2_animals"/>
    <property type="match status" value="1"/>
</dbReference>
<feature type="transmembrane region" description="Helical" evidence="8">
    <location>
        <begin position="102"/>
        <end position="122"/>
    </location>
</feature>
<evidence type="ECO:0000256" key="8">
    <source>
        <dbReference type="SAM" id="Phobius"/>
    </source>
</evidence>
<evidence type="ECO:0000256" key="4">
    <source>
        <dbReference type="ARBA" id="ARBA00023040"/>
    </source>
</evidence>
<feature type="transmembrane region" description="Helical" evidence="8">
    <location>
        <begin position="187"/>
        <end position="216"/>
    </location>
</feature>
<accession>A0A3M6T4I9</accession>
<evidence type="ECO:0000313" key="10">
    <source>
        <dbReference type="EMBL" id="RMX35030.1"/>
    </source>
</evidence>